<accession>A0ABW3W9Z8</accession>
<organism evidence="2 3">
    <name type="scientific">Nocardioides ginsengisoli</name>
    <dbReference type="NCBI Taxonomy" id="363868"/>
    <lineage>
        <taxon>Bacteria</taxon>
        <taxon>Bacillati</taxon>
        <taxon>Actinomycetota</taxon>
        <taxon>Actinomycetes</taxon>
        <taxon>Propionibacteriales</taxon>
        <taxon>Nocardioidaceae</taxon>
        <taxon>Nocardioides</taxon>
    </lineage>
</organism>
<dbReference type="Gene3D" id="3.40.50.40">
    <property type="match status" value="1"/>
</dbReference>
<dbReference type="InterPro" id="IPR027473">
    <property type="entry name" value="L-asparaginase_C"/>
</dbReference>
<feature type="domain" description="L-asparaginase N-terminal" evidence="1">
    <location>
        <begin position="193"/>
        <end position="302"/>
    </location>
</feature>
<dbReference type="Pfam" id="PF00710">
    <property type="entry name" value="Asparaginase"/>
    <property type="match status" value="1"/>
</dbReference>
<evidence type="ECO:0000313" key="2">
    <source>
        <dbReference type="EMBL" id="MFD1251113.1"/>
    </source>
</evidence>
<reference evidence="3" key="1">
    <citation type="journal article" date="2019" name="Int. J. Syst. Evol. Microbiol.">
        <title>The Global Catalogue of Microorganisms (GCM) 10K type strain sequencing project: providing services to taxonomists for standard genome sequencing and annotation.</title>
        <authorList>
            <consortium name="The Broad Institute Genomics Platform"/>
            <consortium name="The Broad Institute Genome Sequencing Center for Infectious Disease"/>
            <person name="Wu L."/>
            <person name="Ma J."/>
        </authorList>
    </citation>
    <scope>NUCLEOTIDE SEQUENCE [LARGE SCALE GENOMIC DNA]</scope>
    <source>
        <strain evidence="3">CCUG 52478</strain>
    </source>
</reference>
<comment type="caution">
    <text evidence="2">The sequence shown here is derived from an EMBL/GenBank/DDBJ whole genome shotgun (WGS) entry which is preliminary data.</text>
</comment>
<protein>
    <submittedName>
        <fullName evidence="2">Asparaginase domain-containing protein</fullName>
        <ecNumber evidence="2">3.5.1.1</ecNumber>
    </submittedName>
</protein>
<dbReference type="SUPFAM" id="SSF53774">
    <property type="entry name" value="Glutaminase/Asparaginase"/>
    <property type="match status" value="2"/>
</dbReference>
<sequence>MSKPRIAVFTGPMPTIANTPPLVTDAGALRPQRLAAPVKVLVEAFSAHPLEAQAAHLYGPPDGWLDGDGRLVAEEPPGGGTPVFEVELKPDDGLFLLPYAARRADGRPWEAATEPAAAADTRQTFLPDARRLYEEIERFEVGGDGRPVALSELADFDFLRAAPGGGYPREGERLGVDYFPYEPPHLVREPDLAALARITDQVQEAAASGRYAGLQWLESSATVEETLYWLNLVIDTTVPIVGHAAQRSHRAIGDDGAKNILDGVRFIRSGVWADADGRDRLGAVLIVDEMVLASREVAKVDARPGGYVAVGGHGGVVADLGAHWGPRVTYVPERRHTAMSALRLPELPGEVDGVQGDLSGVRRTRVAVKDADGRLVGAAMPRVSIVPFGHYAEEAIGPDAQAVPDAGVLGQVERALARGGLAGLVVEGMVPYGSTDPGIDRALRIAVCAGIPVVRVGRGHPGGMVFRRDPWAIAGDNLTANKARMLLTAALLRLGALPPARDPVAPTEAECAAIRARLNAFQDVFDTH</sequence>
<evidence type="ECO:0000313" key="3">
    <source>
        <dbReference type="Proteomes" id="UP001597229"/>
    </source>
</evidence>
<gene>
    <name evidence="2" type="ORF">ACFQ3F_25200</name>
</gene>
<dbReference type="InterPro" id="IPR027474">
    <property type="entry name" value="L-asparaginase_N"/>
</dbReference>
<dbReference type="GO" id="GO:0004067">
    <property type="term" value="F:asparaginase activity"/>
    <property type="evidence" value="ECO:0007669"/>
    <property type="project" value="UniProtKB-EC"/>
</dbReference>
<dbReference type="EC" id="3.5.1.1" evidence="2"/>
<dbReference type="PIRSF" id="PIRSF500176">
    <property type="entry name" value="L_ASNase"/>
    <property type="match status" value="1"/>
</dbReference>
<dbReference type="Gene3D" id="3.40.50.1170">
    <property type="entry name" value="L-asparaginase, N-terminal domain"/>
    <property type="match status" value="1"/>
</dbReference>
<dbReference type="SMART" id="SM00870">
    <property type="entry name" value="Asparaginase"/>
    <property type="match status" value="1"/>
</dbReference>
<dbReference type="PROSITE" id="PS51732">
    <property type="entry name" value="ASN_GLN_ASE_3"/>
    <property type="match status" value="1"/>
</dbReference>
<name>A0ABW3W9Z8_9ACTN</name>
<evidence type="ECO:0000259" key="1">
    <source>
        <dbReference type="Pfam" id="PF00710"/>
    </source>
</evidence>
<dbReference type="RefSeq" id="WP_367918152.1">
    <property type="nucleotide sequence ID" value="NZ_BAABAC010000007.1"/>
</dbReference>
<dbReference type="EMBL" id="JBHTLX010000033">
    <property type="protein sequence ID" value="MFD1251113.1"/>
    <property type="molecule type" value="Genomic_DNA"/>
</dbReference>
<dbReference type="InterPro" id="IPR037152">
    <property type="entry name" value="L-asparaginase_N_sf"/>
</dbReference>
<dbReference type="Proteomes" id="UP001597229">
    <property type="component" value="Unassembled WGS sequence"/>
</dbReference>
<dbReference type="PIRSF" id="PIRSF001220">
    <property type="entry name" value="L-ASNase_gatD"/>
    <property type="match status" value="1"/>
</dbReference>
<dbReference type="InterPro" id="IPR006034">
    <property type="entry name" value="Asparaginase/glutaminase-like"/>
</dbReference>
<keyword evidence="3" id="KW-1185">Reference proteome</keyword>
<keyword evidence="2" id="KW-0378">Hydrolase</keyword>
<dbReference type="InterPro" id="IPR036152">
    <property type="entry name" value="Asp/glu_Ase-like_sf"/>
</dbReference>
<proteinExistence type="predicted"/>